<protein>
    <submittedName>
        <fullName evidence="2">Uncharacterized protein</fullName>
    </submittedName>
</protein>
<evidence type="ECO:0000313" key="2">
    <source>
        <dbReference type="EMBL" id="CAI2369394.1"/>
    </source>
</evidence>
<feature type="coiled-coil region" evidence="1">
    <location>
        <begin position="143"/>
        <end position="177"/>
    </location>
</feature>
<reference evidence="2" key="1">
    <citation type="submission" date="2023-07" db="EMBL/GenBank/DDBJ databases">
        <authorList>
            <consortium name="AG Swart"/>
            <person name="Singh M."/>
            <person name="Singh A."/>
            <person name="Seah K."/>
            <person name="Emmerich C."/>
        </authorList>
    </citation>
    <scope>NUCLEOTIDE SEQUENCE</scope>
    <source>
        <strain evidence="2">DP1</strain>
    </source>
</reference>
<organism evidence="2 3">
    <name type="scientific">Euplotes crassus</name>
    <dbReference type="NCBI Taxonomy" id="5936"/>
    <lineage>
        <taxon>Eukaryota</taxon>
        <taxon>Sar</taxon>
        <taxon>Alveolata</taxon>
        <taxon>Ciliophora</taxon>
        <taxon>Intramacronucleata</taxon>
        <taxon>Spirotrichea</taxon>
        <taxon>Hypotrichia</taxon>
        <taxon>Euplotida</taxon>
        <taxon>Euplotidae</taxon>
        <taxon>Moneuplotes</taxon>
    </lineage>
</organism>
<sequence>MPACFSHPCSRAATIYHTEKQRYYCDQHFDLKFLPEEGARLVKSELVKTKLNSLEKAIMIYKVFMDSEEDLTDTHKDLYLKVSQSLTELRQQLQIDLRDQANAIKKEIDTETEFSEFTKEFFWSLTNEDSTGNKNSKSPQILLQEKSEEIERFQEELKQKEAHIEDLENENKKLQKIIQGMAPKVDTAKPILAMTIEEFNALFQQEVGSSMSICSVSEIGLELRDEKYMQFLNKIDRTAPNIKTLRLDYVPPENQVVINFMQNYFPEKLEGFEFNYGPKLSDGLDYYINDILAIAPHVKNDLMIYCYEISQENLISLFSAAKNKKKLGFECCKLELSTSPDLKSVLSGCTIEKLDFSSCGSYGNFPENTSHMSNLLKALAESPDLRKSLKEIKTMNWGFNTPEITKILLNWGFEDIKVVNYYY</sequence>
<proteinExistence type="predicted"/>
<gene>
    <name evidence="2" type="ORF">ECRASSUSDP1_LOCUS10693</name>
</gene>
<keyword evidence="3" id="KW-1185">Reference proteome</keyword>
<comment type="caution">
    <text evidence="2">The sequence shown here is derived from an EMBL/GenBank/DDBJ whole genome shotgun (WGS) entry which is preliminary data.</text>
</comment>
<name>A0AAD1UQ95_EUPCR</name>
<keyword evidence="1" id="KW-0175">Coiled coil</keyword>
<evidence type="ECO:0000313" key="3">
    <source>
        <dbReference type="Proteomes" id="UP001295684"/>
    </source>
</evidence>
<accession>A0AAD1UQ95</accession>
<dbReference type="EMBL" id="CAMPGE010010546">
    <property type="protein sequence ID" value="CAI2369394.1"/>
    <property type="molecule type" value="Genomic_DNA"/>
</dbReference>
<evidence type="ECO:0000256" key="1">
    <source>
        <dbReference type="SAM" id="Coils"/>
    </source>
</evidence>
<dbReference type="AlphaFoldDB" id="A0AAD1UQ95"/>
<dbReference type="Proteomes" id="UP001295684">
    <property type="component" value="Unassembled WGS sequence"/>
</dbReference>